<keyword evidence="4" id="KW-0547">Nucleotide-binding</keyword>
<evidence type="ECO:0000313" key="7">
    <source>
        <dbReference type="EMBL" id="MBM6759607.1"/>
    </source>
</evidence>
<keyword evidence="3" id="KW-0536">Nodulation</keyword>
<evidence type="ECO:0000259" key="6">
    <source>
        <dbReference type="PROSITE" id="PS50893"/>
    </source>
</evidence>
<dbReference type="EMBL" id="JACJJW010000048">
    <property type="protein sequence ID" value="MBM6759607.1"/>
    <property type="molecule type" value="Genomic_DNA"/>
</dbReference>
<dbReference type="PANTHER" id="PTHR42711">
    <property type="entry name" value="ABC TRANSPORTER ATP-BINDING PROTEIN"/>
    <property type="match status" value="1"/>
</dbReference>
<dbReference type="Pfam" id="PF13732">
    <property type="entry name" value="DrrA1-3_C"/>
    <property type="match status" value="1"/>
</dbReference>
<comment type="similarity">
    <text evidence="1">Belongs to the ABC transporter superfamily.</text>
</comment>
<sequence length="305" mass="34707">MNESFLEARQVTKRYANHTALEEVSIQVPKGQVFGLLGPNGAGKTTLIRIINRITAPDAGEVWFNGHLSQPQDIYSIGYLPEERGLYKKMKVGEQAIYLAQLKGLSRQEAKKRLTDWFNRFDIMPWWNKKLEELSKGMQQKVQFVITVLHRPPLLIFDEPFSGFDPVNAELLKREILKLKEEGHTIIFSTHNMASVEEICDHIALINHSQVVLQGAVQDIRSQYKSNQYELTVRSDNPLPESDAFEVVDSQVVDAQTVSYKLRKLTSISNSEMLSLIGAQTEIIQFSECIPSMNDIFIRTVEGKI</sequence>
<evidence type="ECO:0000256" key="4">
    <source>
        <dbReference type="ARBA" id="ARBA00022741"/>
    </source>
</evidence>
<dbReference type="InterPro" id="IPR003593">
    <property type="entry name" value="AAA+_ATPase"/>
</dbReference>
<evidence type="ECO:0000256" key="5">
    <source>
        <dbReference type="ARBA" id="ARBA00022840"/>
    </source>
</evidence>
<evidence type="ECO:0000256" key="1">
    <source>
        <dbReference type="ARBA" id="ARBA00005417"/>
    </source>
</evidence>
<dbReference type="PROSITE" id="PS50893">
    <property type="entry name" value="ABC_TRANSPORTER_2"/>
    <property type="match status" value="1"/>
</dbReference>
<name>A0ABS2EY44_9BACE</name>
<evidence type="ECO:0000313" key="8">
    <source>
        <dbReference type="Proteomes" id="UP000703295"/>
    </source>
</evidence>
<dbReference type="InterPro" id="IPR017871">
    <property type="entry name" value="ABC_transporter-like_CS"/>
</dbReference>
<evidence type="ECO:0000256" key="3">
    <source>
        <dbReference type="ARBA" id="ARBA00022458"/>
    </source>
</evidence>
<dbReference type="Gene3D" id="3.40.50.300">
    <property type="entry name" value="P-loop containing nucleotide triphosphate hydrolases"/>
    <property type="match status" value="1"/>
</dbReference>
<dbReference type="InterPro" id="IPR050763">
    <property type="entry name" value="ABC_transporter_ATP-binding"/>
</dbReference>
<dbReference type="PANTHER" id="PTHR42711:SF5">
    <property type="entry name" value="ABC TRANSPORTER ATP-BINDING PROTEIN NATA"/>
    <property type="match status" value="1"/>
</dbReference>
<reference evidence="7 8" key="1">
    <citation type="journal article" date="2021" name="Sci. Rep.">
        <title>The distribution of antibiotic resistance genes in chicken gut microbiota commensals.</title>
        <authorList>
            <person name="Juricova H."/>
            <person name="Matiasovicova J."/>
            <person name="Kubasova T."/>
            <person name="Cejkova D."/>
            <person name="Rychlik I."/>
        </authorList>
    </citation>
    <scope>NUCLEOTIDE SEQUENCE [LARGE SCALE GENOMIC DNA]</scope>
    <source>
        <strain evidence="7 8">An801</strain>
    </source>
</reference>
<dbReference type="InterPro" id="IPR003439">
    <property type="entry name" value="ABC_transporter-like_ATP-bd"/>
</dbReference>
<organism evidence="7 8">
    <name type="scientific">Bacteroides mediterraneensis</name>
    <dbReference type="NCBI Taxonomy" id="1841856"/>
    <lineage>
        <taxon>Bacteria</taxon>
        <taxon>Pseudomonadati</taxon>
        <taxon>Bacteroidota</taxon>
        <taxon>Bacteroidia</taxon>
        <taxon>Bacteroidales</taxon>
        <taxon>Bacteroidaceae</taxon>
        <taxon>Bacteroides</taxon>
    </lineage>
</organism>
<proteinExistence type="inferred from homology"/>
<accession>A0ABS2EY44</accession>
<dbReference type="Pfam" id="PF00005">
    <property type="entry name" value="ABC_tran"/>
    <property type="match status" value="1"/>
</dbReference>
<dbReference type="CDD" id="cd03269">
    <property type="entry name" value="ABC_putative_ATPase"/>
    <property type="match status" value="1"/>
</dbReference>
<keyword evidence="5 7" id="KW-0067">ATP-binding</keyword>
<dbReference type="SMART" id="SM00382">
    <property type="entry name" value="AAA"/>
    <property type="match status" value="1"/>
</dbReference>
<dbReference type="InterPro" id="IPR027417">
    <property type="entry name" value="P-loop_NTPase"/>
</dbReference>
<evidence type="ECO:0000256" key="2">
    <source>
        <dbReference type="ARBA" id="ARBA00022448"/>
    </source>
</evidence>
<keyword evidence="8" id="KW-1185">Reference proteome</keyword>
<dbReference type="PROSITE" id="PS00211">
    <property type="entry name" value="ABC_TRANSPORTER_1"/>
    <property type="match status" value="1"/>
</dbReference>
<keyword evidence="2" id="KW-0813">Transport</keyword>
<dbReference type="Proteomes" id="UP000703295">
    <property type="component" value="Unassembled WGS sequence"/>
</dbReference>
<dbReference type="SUPFAM" id="SSF52540">
    <property type="entry name" value="P-loop containing nucleoside triphosphate hydrolases"/>
    <property type="match status" value="1"/>
</dbReference>
<dbReference type="InterPro" id="IPR025302">
    <property type="entry name" value="DrrA1/2-like_C"/>
</dbReference>
<dbReference type="RefSeq" id="WP_204476939.1">
    <property type="nucleotide sequence ID" value="NZ_JACJJW010000048.1"/>
</dbReference>
<gene>
    <name evidence="7" type="ORF">H6A31_13115</name>
</gene>
<comment type="caution">
    <text evidence="7">The sequence shown here is derived from an EMBL/GenBank/DDBJ whole genome shotgun (WGS) entry which is preliminary data.</text>
</comment>
<feature type="domain" description="ABC transporter" evidence="6">
    <location>
        <begin position="6"/>
        <end position="233"/>
    </location>
</feature>
<dbReference type="GO" id="GO:0005524">
    <property type="term" value="F:ATP binding"/>
    <property type="evidence" value="ECO:0007669"/>
    <property type="project" value="UniProtKB-KW"/>
</dbReference>
<protein>
    <submittedName>
        <fullName evidence="7">ATP-binding cassette domain-containing protein</fullName>
    </submittedName>
</protein>